<dbReference type="AlphaFoldDB" id="A0A7L7KSH1"/>
<dbReference type="EMBL" id="CP048914">
    <property type="protein sequence ID" value="QMS85545.1"/>
    <property type="molecule type" value="Genomic_DNA"/>
</dbReference>
<evidence type="ECO:0000256" key="2">
    <source>
        <dbReference type="ARBA" id="ARBA00008114"/>
    </source>
</evidence>
<proteinExistence type="inferred from homology"/>
<dbReference type="Gene3D" id="1.20.1510.10">
    <property type="entry name" value="Cation efflux protein transmembrane domain"/>
    <property type="match status" value="1"/>
</dbReference>
<dbReference type="GO" id="GO:0008324">
    <property type="term" value="F:monoatomic cation transmembrane transporter activity"/>
    <property type="evidence" value="ECO:0007669"/>
    <property type="project" value="InterPro"/>
</dbReference>
<dbReference type="NCBIfam" id="TIGR01297">
    <property type="entry name" value="CDF"/>
    <property type="match status" value="1"/>
</dbReference>
<feature type="transmembrane region" description="Helical" evidence="7">
    <location>
        <begin position="181"/>
        <end position="199"/>
    </location>
</feature>
<feature type="domain" description="Cation efflux protein cytoplasmic" evidence="9">
    <location>
        <begin position="212"/>
        <end position="286"/>
    </location>
</feature>
<evidence type="ECO:0000259" key="9">
    <source>
        <dbReference type="Pfam" id="PF16916"/>
    </source>
</evidence>
<evidence type="ECO:0000313" key="10">
    <source>
        <dbReference type="EMBL" id="QMS85545.1"/>
    </source>
</evidence>
<dbReference type="PANTHER" id="PTHR43840:SF15">
    <property type="entry name" value="MITOCHONDRIAL METAL TRANSPORTER 1-RELATED"/>
    <property type="match status" value="1"/>
</dbReference>
<accession>A0A7L7KSH1</accession>
<feature type="domain" description="Cation efflux protein transmembrane" evidence="8">
    <location>
        <begin position="10"/>
        <end position="204"/>
    </location>
</feature>
<dbReference type="InterPro" id="IPR058533">
    <property type="entry name" value="Cation_efflux_TM"/>
</dbReference>
<organism evidence="10 11">
    <name type="scientific">Candidatus Xianfuyuplasma coldseepsis</name>
    <dbReference type="NCBI Taxonomy" id="2782163"/>
    <lineage>
        <taxon>Bacteria</taxon>
        <taxon>Bacillati</taxon>
        <taxon>Mycoplasmatota</taxon>
        <taxon>Mollicutes</taxon>
        <taxon>Candidatus Izemoplasmatales</taxon>
        <taxon>Candidatus Izemoplasmataceae</taxon>
        <taxon>Candidatus Xianfuyuplasma</taxon>
    </lineage>
</organism>
<evidence type="ECO:0000259" key="8">
    <source>
        <dbReference type="Pfam" id="PF01545"/>
    </source>
</evidence>
<evidence type="ECO:0000256" key="5">
    <source>
        <dbReference type="ARBA" id="ARBA00022989"/>
    </source>
</evidence>
<gene>
    <name evidence="10" type="ORF">G4Z02_07255</name>
</gene>
<feature type="transmembrane region" description="Helical" evidence="7">
    <location>
        <begin position="109"/>
        <end position="129"/>
    </location>
</feature>
<feature type="transmembrane region" description="Helical" evidence="7">
    <location>
        <begin position="70"/>
        <end position="89"/>
    </location>
</feature>
<dbReference type="InterPro" id="IPR027469">
    <property type="entry name" value="Cation_efflux_TMD_sf"/>
</dbReference>
<dbReference type="InterPro" id="IPR027470">
    <property type="entry name" value="Cation_efflux_CTD"/>
</dbReference>
<evidence type="ECO:0000256" key="3">
    <source>
        <dbReference type="ARBA" id="ARBA00022448"/>
    </source>
</evidence>
<dbReference type="KEGG" id="xcl:G4Z02_07255"/>
<dbReference type="Gene3D" id="3.30.70.1350">
    <property type="entry name" value="Cation efflux protein, cytoplasmic domain"/>
    <property type="match status" value="1"/>
</dbReference>
<dbReference type="GO" id="GO:0016020">
    <property type="term" value="C:membrane"/>
    <property type="evidence" value="ECO:0007669"/>
    <property type="project" value="UniProtKB-SubCell"/>
</dbReference>
<dbReference type="SUPFAM" id="SSF160240">
    <property type="entry name" value="Cation efflux protein cytoplasmic domain-like"/>
    <property type="match status" value="1"/>
</dbReference>
<evidence type="ECO:0000256" key="4">
    <source>
        <dbReference type="ARBA" id="ARBA00022692"/>
    </source>
</evidence>
<dbReference type="InterPro" id="IPR002524">
    <property type="entry name" value="Cation_efflux"/>
</dbReference>
<dbReference type="Proteomes" id="UP000514720">
    <property type="component" value="Chromosome"/>
</dbReference>
<keyword evidence="4 7" id="KW-0812">Transmembrane</keyword>
<name>A0A7L7KSH1_9MOLU</name>
<evidence type="ECO:0000256" key="6">
    <source>
        <dbReference type="ARBA" id="ARBA00023136"/>
    </source>
</evidence>
<keyword evidence="3" id="KW-0813">Transport</keyword>
<dbReference type="InterPro" id="IPR036837">
    <property type="entry name" value="Cation_efflux_CTD_sf"/>
</dbReference>
<dbReference type="SUPFAM" id="SSF161111">
    <property type="entry name" value="Cation efflux protein transmembrane domain-like"/>
    <property type="match status" value="1"/>
</dbReference>
<evidence type="ECO:0000313" key="11">
    <source>
        <dbReference type="Proteomes" id="UP000514720"/>
    </source>
</evidence>
<reference evidence="10 11" key="1">
    <citation type="submission" date="2020-02" db="EMBL/GenBank/DDBJ databases">
        <authorList>
            <person name="Zheng R.K."/>
            <person name="Sun C.M."/>
        </authorList>
    </citation>
    <scope>NUCLEOTIDE SEQUENCE [LARGE SCALE GENOMIC DNA]</scope>
    <source>
        <strain evidence="11">zrk13</strain>
    </source>
</reference>
<comment type="subcellular location">
    <subcellularLocation>
        <location evidence="1">Membrane</location>
        <topology evidence="1">Multi-pass membrane protein</topology>
    </subcellularLocation>
</comment>
<feature type="transmembrane region" description="Helical" evidence="7">
    <location>
        <begin position="12"/>
        <end position="35"/>
    </location>
</feature>
<dbReference type="InterPro" id="IPR050291">
    <property type="entry name" value="CDF_Transporter"/>
</dbReference>
<evidence type="ECO:0000256" key="1">
    <source>
        <dbReference type="ARBA" id="ARBA00004141"/>
    </source>
</evidence>
<dbReference type="RefSeq" id="WP_258877346.1">
    <property type="nucleotide sequence ID" value="NZ_CP048914.1"/>
</dbReference>
<keyword evidence="6 7" id="KW-0472">Membrane</keyword>
<keyword evidence="5 7" id="KW-1133">Transmembrane helix</keyword>
<dbReference type="Pfam" id="PF16916">
    <property type="entry name" value="ZT_dimer"/>
    <property type="match status" value="1"/>
</dbReference>
<dbReference type="Pfam" id="PF01545">
    <property type="entry name" value="Cation_efflux"/>
    <property type="match status" value="1"/>
</dbReference>
<comment type="similarity">
    <text evidence="2">Belongs to the cation diffusion facilitator (CDF) transporter (TC 2.A.4) family.</text>
</comment>
<evidence type="ECO:0000256" key="7">
    <source>
        <dbReference type="SAM" id="Phobius"/>
    </source>
</evidence>
<protein>
    <submittedName>
        <fullName evidence="10">Cation transporter</fullName>
    </submittedName>
</protein>
<keyword evidence="11" id="KW-1185">Reference proteome</keyword>
<dbReference type="PANTHER" id="PTHR43840">
    <property type="entry name" value="MITOCHONDRIAL METAL TRANSPORTER 1-RELATED"/>
    <property type="match status" value="1"/>
</dbReference>
<sequence length="290" mass="31838">MNHEHIMRKSLYVNVFLVFMKIVSGFFFNSVALIADGVHSISDLLSDIFVVLGIRHSIKPADEDHPFGHGKFEYVLSLLLGLSIITIAYNLGKNVITNWSNAIEVPNGLTMVIIVVVIGLKLILARYLIRKGQETGSEIIQASGQESFSDVISSAVVFIGVGGVLLGHQLDIDWLLYGDKVASFIIALFIIRIGIIIVLEAIKSIQGKTVGEEICQEYKESIAKIDGVHAVDQLDMIAYGPYYQAIVEIKVDGTKTVKEGHDIAHLVHETLLKNEKICHVSVHVNPGGKL</sequence>